<sequence length="104" mass="11991">MASIVQRRIFYSLRVTSASIEDLEKEADTEGRRRIEKPARERERKMEAIRRAVREGGEIEMEGKVCRGTEMQSEGERRKNERERGKEPPPSTSSPPPPLGCCRF</sequence>
<comment type="caution">
    <text evidence="2">The sequence shown here is derived from an EMBL/GenBank/DDBJ whole genome shotgun (WGS) entry which is preliminary data.</text>
</comment>
<accession>A0A9N7ZAI2</accession>
<keyword evidence="3" id="KW-1185">Reference proteome</keyword>
<proteinExistence type="predicted"/>
<feature type="compositionally biased region" description="Basic and acidic residues" evidence="1">
    <location>
        <begin position="74"/>
        <end position="87"/>
    </location>
</feature>
<organism evidence="2 3">
    <name type="scientific">Pleuronectes platessa</name>
    <name type="common">European plaice</name>
    <dbReference type="NCBI Taxonomy" id="8262"/>
    <lineage>
        <taxon>Eukaryota</taxon>
        <taxon>Metazoa</taxon>
        <taxon>Chordata</taxon>
        <taxon>Craniata</taxon>
        <taxon>Vertebrata</taxon>
        <taxon>Euteleostomi</taxon>
        <taxon>Actinopterygii</taxon>
        <taxon>Neopterygii</taxon>
        <taxon>Teleostei</taxon>
        <taxon>Neoteleostei</taxon>
        <taxon>Acanthomorphata</taxon>
        <taxon>Carangaria</taxon>
        <taxon>Pleuronectiformes</taxon>
        <taxon>Pleuronectoidei</taxon>
        <taxon>Pleuronectidae</taxon>
        <taxon>Pleuronectes</taxon>
    </lineage>
</organism>
<reference evidence="2" key="1">
    <citation type="submission" date="2020-03" db="EMBL/GenBank/DDBJ databases">
        <authorList>
            <person name="Weist P."/>
        </authorList>
    </citation>
    <scope>NUCLEOTIDE SEQUENCE</scope>
</reference>
<evidence type="ECO:0000313" key="3">
    <source>
        <dbReference type="Proteomes" id="UP001153269"/>
    </source>
</evidence>
<gene>
    <name evidence="2" type="ORF">PLEPLA_LOCUS44959</name>
</gene>
<feature type="region of interest" description="Disordered" evidence="1">
    <location>
        <begin position="61"/>
        <end position="104"/>
    </location>
</feature>
<dbReference type="Proteomes" id="UP001153269">
    <property type="component" value="Unassembled WGS sequence"/>
</dbReference>
<name>A0A9N7ZAI2_PLEPL</name>
<dbReference type="EMBL" id="CADEAL010004327">
    <property type="protein sequence ID" value="CAB1457155.1"/>
    <property type="molecule type" value="Genomic_DNA"/>
</dbReference>
<feature type="compositionally biased region" description="Pro residues" evidence="1">
    <location>
        <begin position="88"/>
        <end position="104"/>
    </location>
</feature>
<evidence type="ECO:0000256" key="1">
    <source>
        <dbReference type="SAM" id="MobiDB-lite"/>
    </source>
</evidence>
<evidence type="ECO:0000313" key="2">
    <source>
        <dbReference type="EMBL" id="CAB1457155.1"/>
    </source>
</evidence>
<dbReference type="AlphaFoldDB" id="A0A9N7ZAI2"/>
<protein>
    <submittedName>
        <fullName evidence="2">Uncharacterized protein</fullName>
    </submittedName>
</protein>